<feature type="transmembrane region" description="Helical" evidence="1">
    <location>
        <begin position="241"/>
        <end position="258"/>
    </location>
</feature>
<dbReference type="Pfam" id="PF05145">
    <property type="entry name" value="AbrB"/>
    <property type="match status" value="1"/>
</dbReference>
<evidence type="ECO:0000256" key="1">
    <source>
        <dbReference type="SAM" id="Phobius"/>
    </source>
</evidence>
<dbReference type="RefSeq" id="WP_126794569.1">
    <property type="nucleotide sequence ID" value="NZ_CP060720.1"/>
</dbReference>
<comment type="caution">
    <text evidence="2">The sequence shown here is derived from an EMBL/GenBank/DDBJ whole genome shotgun (WGS) entry which is preliminary data.</text>
</comment>
<gene>
    <name evidence="2" type="ORF">CBF28_09390</name>
</gene>
<accession>A0A430B020</accession>
<organism evidence="2 3">
    <name type="scientific">Vagococcus carniphilus</name>
    <dbReference type="NCBI Taxonomy" id="218144"/>
    <lineage>
        <taxon>Bacteria</taxon>
        <taxon>Bacillati</taxon>
        <taxon>Bacillota</taxon>
        <taxon>Bacilli</taxon>
        <taxon>Lactobacillales</taxon>
        <taxon>Enterococcaceae</taxon>
        <taxon>Vagococcus</taxon>
    </lineage>
</organism>
<keyword evidence="1" id="KW-0812">Transmembrane</keyword>
<dbReference type="EMBL" id="NGKB01000008">
    <property type="protein sequence ID" value="RSU13687.1"/>
    <property type="molecule type" value="Genomic_DNA"/>
</dbReference>
<dbReference type="PANTHER" id="PTHR38457">
    <property type="entry name" value="REGULATOR ABRB-RELATED"/>
    <property type="match status" value="1"/>
</dbReference>
<dbReference type="PIRSF" id="PIRSF038991">
    <property type="entry name" value="Protein_AbrB"/>
    <property type="match status" value="1"/>
</dbReference>
<evidence type="ECO:0000313" key="3">
    <source>
        <dbReference type="Proteomes" id="UP000288028"/>
    </source>
</evidence>
<feature type="transmembrane region" description="Helical" evidence="1">
    <location>
        <begin position="270"/>
        <end position="292"/>
    </location>
</feature>
<feature type="transmembrane region" description="Helical" evidence="1">
    <location>
        <begin position="196"/>
        <end position="229"/>
    </location>
</feature>
<dbReference type="InterPro" id="IPR017516">
    <property type="entry name" value="AbrB_dup"/>
</dbReference>
<feature type="transmembrane region" description="Helical" evidence="1">
    <location>
        <begin position="143"/>
        <end position="161"/>
    </location>
</feature>
<protein>
    <submittedName>
        <fullName evidence="2">Ammonia monooxygenase</fullName>
    </submittedName>
</protein>
<dbReference type="InterPro" id="IPR007820">
    <property type="entry name" value="AbrB_fam"/>
</dbReference>
<evidence type="ECO:0000313" key="2">
    <source>
        <dbReference type="EMBL" id="RSU13687.1"/>
    </source>
</evidence>
<dbReference type="GeneID" id="95582024"/>
<reference evidence="2 3" key="1">
    <citation type="submission" date="2017-05" db="EMBL/GenBank/DDBJ databases">
        <title>Vagococcus spp. assemblies.</title>
        <authorList>
            <person name="Gulvik C.A."/>
        </authorList>
    </citation>
    <scope>NUCLEOTIDE SEQUENCE [LARGE SCALE GENOMIC DNA]</scope>
    <source>
        <strain evidence="2 3">SS1714</strain>
    </source>
</reference>
<keyword evidence="2" id="KW-0503">Monooxygenase</keyword>
<dbReference type="PANTHER" id="PTHR38457:SF1">
    <property type="entry name" value="REGULATOR ABRB-RELATED"/>
    <property type="match status" value="1"/>
</dbReference>
<proteinExistence type="predicted"/>
<keyword evidence="2" id="KW-0560">Oxidoreductase</keyword>
<dbReference type="GO" id="GO:0004497">
    <property type="term" value="F:monooxygenase activity"/>
    <property type="evidence" value="ECO:0007669"/>
    <property type="project" value="UniProtKB-KW"/>
</dbReference>
<dbReference type="NCBIfam" id="TIGR03082">
    <property type="entry name" value="Gneg_AbrB_dup"/>
    <property type="match status" value="1"/>
</dbReference>
<keyword evidence="1" id="KW-1133">Transmembrane helix</keyword>
<feature type="transmembrane region" description="Helical" evidence="1">
    <location>
        <begin position="24"/>
        <end position="43"/>
    </location>
</feature>
<sequence>MVLRMVETFIVGLLGGIIAKKIKIPAPFMTGSMLAVALFSVLTEQTLMPSTFKIIAQIVSGAYIGQQVSKADLLNLPKIGKSILFLMLLFTFNMFAMGFVFHHFFQMDLVTALLSCMPGGIMDVSLISIDMGAESEIVATMQLSRLVGILLILPVWINFLLKHFGDEQKETSSNTSPKKLEKTLPIGTNRHLSNDLLILIVSGIGGAIGIYLGIPVGALIFSLIFSCLLKLTKNTAQLNSNIRYLAQILAGSIIGSTFTRHSMTQIHQLIVPATLLLFSYLFINVLFGVIIYKRGILDLKSALFASSPAGATDISLIAGELGGDMPKIAAIQISRTIYTIVVLPTLVQWFIQ</sequence>
<dbReference type="OrthoDB" id="5460360at2"/>
<dbReference type="Proteomes" id="UP000288028">
    <property type="component" value="Unassembled WGS sequence"/>
</dbReference>
<feature type="transmembrane region" description="Helical" evidence="1">
    <location>
        <begin position="83"/>
        <end position="105"/>
    </location>
</feature>
<keyword evidence="1" id="KW-0472">Membrane</keyword>
<dbReference type="GO" id="GO:0016020">
    <property type="term" value="C:membrane"/>
    <property type="evidence" value="ECO:0007669"/>
    <property type="project" value="InterPro"/>
</dbReference>
<keyword evidence="3" id="KW-1185">Reference proteome</keyword>
<dbReference type="GO" id="GO:0010468">
    <property type="term" value="P:regulation of gene expression"/>
    <property type="evidence" value="ECO:0007669"/>
    <property type="project" value="InterPro"/>
</dbReference>
<dbReference type="AlphaFoldDB" id="A0A430B020"/>
<name>A0A430B020_9ENTE</name>